<sequence length="414" mass="43163">MIANVSAHRRANAFAQALEDRESEGAAAEQPETPAEPAEQGRLLAVANGLGELPKPQLDPEVKVVQRAQLVAAMEAMLMEGSAAGGPTVPEQRTAGGKGAHRASPLRKLRPRSRWSKGLAAGGLTVGVAAGAFSGVAAASSDALPGDSLYGLKRGMEDIKLGMADDDADRGGIYLDQASTRLSEARRLMERGRVGDLDHESLTEIRRVLGGMKHDATEGHRLLRQAYERDGEIAPMARLNSFAQAHRDTWNGLRDRLPVQLSDVGSEVTHVFDAMDEDVEPLQSVLPRTPEKGAIGTESPSGRPSTPQNPQGTDTQRPPSTHDSPSSGSHSAPPRPSGPSTGTSPSADSGTESPEDDGLLGGNTGGLLKPPASPTGTPTAPTVGQPPTEMPDVTIPPILPGLLPGLGIDSEDAR</sequence>
<keyword evidence="2" id="KW-1133">Transmembrane helix</keyword>
<evidence type="ECO:0000313" key="5">
    <source>
        <dbReference type="Proteomes" id="UP001602370"/>
    </source>
</evidence>
<feature type="compositionally biased region" description="Low complexity" evidence="1">
    <location>
        <begin position="25"/>
        <end position="40"/>
    </location>
</feature>
<keyword evidence="5" id="KW-1185">Reference proteome</keyword>
<reference evidence="4 5" key="1">
    <citation type="submission" date="2024-10" db="EMBL/GenBank/DDBJ databases">
        <title>The Natural Products Discovery Center: Release of the First 8490 Sequenced Strains for Exploring Actinobacteria Biosynthetic Diversity.</title>
        <authorList>
            <person name="Kalkreuter E."/>
            <person name="Kautsar S.A."/>
            <person name="Yang D."/>
            <person name="Bader C.D."/>
            <person name="Teijaro C.N."/>
            <person name="Fluegel L."/>
            <person name="Davis C.M."/>
            <person name="Simpson J.R."/>
            <person name="Lauterbach L."/>
            <person name="Steele A.D."/>
            <person name="Gui C."/>
            <person name="Meng S."/>
            <person name="Li G."/>
            <person name="Viehrig K."/>
            <person name="Ye F."/>
            <person name="Su P."/>
            <person name="Kiefer A.F."/>
            <person name="Nichols A."/>
            <person name="Cepeda A.J."/>
            <person name="Yan W."/>
            <person name="Fan B."/>
            <person name="Jiang Y."/>
            <person name="Adhikari A."/>
            <person name="Zheng C.-J."/>
            <person name="Schuster L."/>
            <person name="Cowan T.M."/>
            <person name="Smanski M.J."/>
            <person name="Chevrette M.G."/>
            <person name="De Carvalho L.P.S."/>
            <person name="Shen B."/>
        </authorList>
    </citation>
    <scope>NUCLEOTIDE SEQUENCE [LARGE SCALE GENOMIC DNA]</scope>
    <source>
        <strain evidence="4 5">NPDC012605</strain>
    </source>
</reference>
<evidence type="ECO:0000313" key="4">
    <source>
        <dbReference type="EMBL" id="MFF5921605.1"/>
    </source>
</evidence>
<keyword evidence="2" id="KW-0472">Membrane</keyword>
<dbReference type="Proteomes" id="UP001602370">
    <property type="component" value="Unassembled WGS sequence"/>
</dbReference>
<feature type="compositionally biased region" description="Low complexity" evidence="1">
    <location>
        <begin position="366"/>
        <end position="387"/>
    </location>
</feature>
<protein>
    <submittedName>
        <fullName evidence="4">DUF5667 domain-containing protein</fullName>
    </submittedName>
</protein>
<feature type="region of interest" description="Disordered" evidence="1">
    <location>
        <begin position="17"/>
        <end position="40"/>
    </location>
</feature>
<organism evidence="4 5">
    <name type="scientific">Streptomyces flavochromogenes</name>
    <dbReference type="NCBI Taxonomy" id="68199"/>
    <lineage>
        <taxon>Bacteria</taxon>
        <taxon>Bacillati</taxon>
        <taxon>Actinomycetota</taxon>
        <taxon>Actinomycetes</taxon>
        <taxon>Kitasatosporales</taxon>
        <taxon>Streptomycetaceae</taxon>
        <taxon>Streptomyces</taxon>
    </lineage>
</organism>
<name>A0ABW6XW78_9ACTN</name>
<feature type="compositionally biased region" description="Polar residues" evidence="1">
    <location>
        <begin position="298"/>
        <end position="317"/>
    </location>
</feature>
<evidence type="ECO:0000256" key="2">
    <source>
        <dbReference type="SAM" id="Phobius"/>
    </source>
</evidence>
<dbReference type="EMBL" id="JBIBDZ010000008">
    <property type="protein sequence ID" value="MFF5921605.1"/>
    <property type="molecule type" value="Genomic_DNA"/>
</dbReference>
<gene>
    <name evidence="4" type="ORF">ACFY8C_25140</name>
</gene>
<accession>A0ABW6XW78</accession>
<proteinExistence type="predicted"/>
<comment type="caution">
    <text evidence="4">The sequence shown here is derived from an EMBL/GenBank/DDBJ whole genome shotgun (WGS) entry which is preliminary data.</text>
</comment>
<feature type="domain" description="DUF5667" evidence="3">
    <location>
        <begin position="143"/>
        <end position="258"/>
    </location>
</feature>
<feature type="transmembrane region" description="Helical" evidence="2">
    <location>
        <begin position="118"/>
        <end position="139"/>
    </location>
</feature>
<dbReference type="RefSeq" id="WP_030324263.1">
    <property type="nucleotide sequence ID" value="NZ_JBIBDZ010000008.1"/>
</dbReference>
<feature type="region of interest" description="Disordered" evidence="1">
    <location>
        <begin position="82"/>
        <end position="106"/>
    </location>
</feature>
<dbReference type="Pfam" id="PF18915">
    <property type="entry name" value="DUF5667"/>
    <property type="match status" value="1"/>
</dbReference>
<keyword evidence="2" id="KW-0812">Transmembrane</keyword>
<feature type="region of interest" description="Disordered" evidence="1">
    <location>
        <begin position="281"/>
        <end position="414"/>
    </location>
</feature>
<dbReference type="InterPro" id="IPR043725">
    <property type="entry name" value="DUF5667"/>
</dbReference>
<evidence type="ECO:0000259" key="3">
    <source>
        <dbReference type="Pfam" id="PF18915"/>
    </source>
</evidence>
<feature type="compositionally biased region" description="Low complexity" evidence="1">
    <location>
        <begin position="318"/>
        <end position="351"/>
    </location>
</feature>
<evidence type="ECO:0000256" key="1">
    <source>
        <dbReference type="SAM" id="MobiDB-lite"/>
    </source>
</evidence>